<accession>A0ABC8UQ69</accession>
<dbReference type="Proteomes" id="UP001642360">
    <property type="component" value="Unassembled WGS sequence"/>
</dbReference>
<sequence length="102" mass="11670">MGSRKPDKRSKTRTPHPLRSRNPNKKSKRLPLGPNRAKTKKSKNTKHKTSKLEIKNTKIKRNESKNVVIESPTALQQMNFFLSQYQSANGVQLSSLELESIK</sequence>
<evidence type="ECO:0000256" key="1">
    <source>
        <dbReference type="SAM" id="MobiDB-lite"/>
    </source>
</evidence>
<organism evidence="2 3">
    <name type="scientific">Ilex paraguariensis</name>
    <name type="common">yerba mate</name>
    <dbReference type="NCBI Taxonomy" id="185542"/>
    <lineage>
        <taxon>Eukaryota</taxon>
        <taxon>Viridiplantae</taxon>
        <taxon>Streptophyta</taxon>
        <taxon>Embryophyta</taxon>
        <taxon>Tracheophyta</taxon>
        <taxon>Spermatophyta</taxon>
        <taxon>Magnoliopsida</taxon>
        <taxon>eudicotyledons</taxon>
        <taxon>Gunneridae</taxon>
        <taxon>Pentapetalae</taxon>
        <taxon>asterids</taxon>
        <taxon>campanulids</taxon>
        <taxon>Aquifoliales</taxon>
        <taxon>Aquifoliaceae</taxon>
        <taxon>Ilex</taxon>
    </lineage>
</organism>
<name>A0ABC8UQ69_9AQUA</name>
<reference evidence="2 3" key="1">
    <citation type="submission" date="2024-02" db="EMBL/GenBank/DDBJ databases">
        <authorList>
            <person name="Vignale AGUSTIN F."/>
            <person name="Sosa J E."/>
            <person name="Modenutti C."/>
        </authorList>
    </citation>
    <scope>NUCLEOTIDE SEQUENCE [LARGE SCALE GENOMIC DNA]</scope>
</reference>
<comment type="caution">
    <text evidence="2">The sequence shown here is derived from an EMBL/GenBank/DDBJ whole genome shotgun (WGS) entry which is preliminary data.</text>
</comment>
<protein>
    <submittedName>
        <fullName evidence="2">Uncharacterized protein</fullName>
    </submittedName>
</protein>
<keyword evidence="3" id="KW-1185">Reference proteome</keyword>
<evidence type="ECO:0000313" key="2">
    <source>
        <dbReference type="EMBL" id="CAK9183213.1"/>
    </source>
</evidence>
<dbReference type="AlphaFoldDB" id="A0ABC8UQ69"/>
<evidence type="ECO:0000313" key="3">
    <source>
        <dbReference type="Proteomes" id="UP001642360"/>
    </source>
</evidence>
<feature type="compositionally biased region" description="Basic residues" evidence="1">
    <location>
        <begin position="1"/>
        <end position="29"/>
    </location>
</feature>
<gene>
    <name evidence="2" type="ORF">ILEXP_LOCUS53463</name>
</gene>
<feature type="non-terminal residue" evidence="2">
    <location>
        <position position="102"/>
    </location>
</feature>
<proteinExistence type="predicted"/>
<feature type="region of interest" description="Disordered" evidence="1">
    <location>
        <begin position="1"/>
        <end position="53"/>
    </location>
</feature>
<feature type="compositionally biased region" description="Basic residues" evidence="1">
    <location>
        <begin position="37"/>
        <end position="49"/>
    </location>
</feature>
<dbReference type="EMBL" id="CAUOFW020008555">
    <property type="protein sequence ID" value="CAK9183213.1"/>
    <property type="molecule type" value="Genomic_DNA"/>
</dbReference>